<evidence type="ECO:0000256" key="3">
    <source>
        <dbReference type="ARBA" id="ARBA00022857"/>
    </source>
</evidence>
<evidence type="ECO:0000256" key="2">
    <source>
        <dbReference type="ARBA" id="ARBA00022643"/>
    </source>
</evidence>
<keyword evidence="8" id="KW-1185">Reference proteome</keyword>
<accession>A0A840XW82</accession>
<gene>
    <name evidence="7" type="ORF">FHS88_003557</name>
</gene>
<proteinExistence type="inferred from homology"/>
<dbReference type="AlphaFoldDB" id="A0A840XW82"/>
<organism evidence="7 8">
    <name type="scientific">Neoroseomonas alkaliterrae</name>
    <dbReference type="NCBI Taxonomy" id="1452450"/>
    <lineage>
        <taxon>Bacteria</taxon>
        <taxon>Pseudomonadati</taxon>
        <taxon>Pseudomonadota</taxon>
        <taxon>Alphaproteobacteria</taxon>
        <taxon>Acetobacterales</taxon>
        <taxon>Acetobacteraceae</taxon>
        <taxon>Neoroseomonas</taxon>
    </lineage>
</organism>
<name>A0A840XW82_9PROT</name>
<dbReference type="PANTHER" id="PTHR43543">
    <property type="entry name" value="MALONIC SEMIALDEHYDE REDUCTASE RUTE-RELATED"/>
    <property type="match status" value="1"/>
</dbReference>
<dbReference type="Pfam" id="PF00881">
    <property type="entry name" value="Nitroreductase"/>
    <property type="match status" value="1"/>
</dbReference>
<keyword evidence="3 5" id="KW-0521">NADP</keyword>
<dbReference type="InterPro" id="IPR050461">
    <property type="entry name" value="Nitroreductase_HadB/RutE"/>
</dbReference>
<comment type="cofactor">
    <cofactor evidence="5">
        <name>FMN</name>
        <dbReference type="ChEBI" id="CHEBI:58210"/>
    </cofactor>
</comment>
<dbReference type="EC" id="1.-.-.-" evidence="5"/>
<comment type="similarity">
    <text evidence="5">Belongs to the nitroreductase family. HadB/RutE subfamily.</text>
</comment>
<evidence type="ECO:0000256" key="4">
    <source>
        <dbReference type="ARBA" id="ARBA00023002"/>
    </source>
</evidence>
<dbReference type="CDD" id="cd02148">
    <property type="entry name" value="RutE-like"/>
    <property type="match status" value="1"/>
</dbReference>
<sequence length="202" mass="22306">MDATTANETLDDRALDRLFREARTHNKWTDRPVPDAKLRELYDLLKWGPTSANASPARFVFVRTPEGKAKLKPALSAGNVEKTMTAPVTVIVAHDLNFYDRLPELFPHAPDAKTWFTGSYSFAEQTAFRNGSLQGAYLILAARAVGLDAGPMSGFDNAKVDEAFLAGTNWKSNFLVNLGYGDPAGLFPRNPRLSFEEAARLE</sequence>
<feature type="domain" description="Nitroreductase" evidence="6">
    <location>
        <begin position="21"/>
        <end position="180"/>
    </location>
</feature>
<comment type="caution">
    <text evidence="7">The sequence shown here is derived from an EMBL/GenBank/DDBJ whole genome shotgun (WGS) entry which is preliminary data.</text>
</comment>
<evidence type="ECO:0000259" key="6">
    <source>
        <dbReference type="Pfam" id="PF00881"/>
    </source>
</evidence>
<dbReference type="PANTHER" id="PTHR43543:SF1">
    <property type="entry name" value="MALONIC SEMIALDEHYDE REDUCTASE RUTE-RELATED"/>
    <property type="match status" value="1"/>
</dbReference>
<evidence type="ECO:0000313" key="7">
    <source>
        <dbReference type="EMBL" id="MBB5691400.1"/>
    </source>
</evidence>
<evidence type="ECO:0000256" key="1">
    <source>
        <dbReference type="ARBA" id="ARBA00022630"/>
    </source>
</evidence>
<keyword evidence="5" id="KW-0520">NAD</keyword>
<reference evidence="7 8" key="1">
    <citation type="submission" date="2020-08" db="EMBL/GenBank/DDBJ databases">
        <title>Genomic Encyclopedia of Type Strains, Phase IV (KMG-IV): sequencing the most valuable type-strain genomes for metagenomic binning, comparative biology and taxonomic classification.</title>
        <authorList>
            <person name="Goeker M."/>
        </authorList>
    </citation>
    <scope>NUCLEOTIDE SEQUENCE [LARGE SCALE GENOMIC DNA]</scope>
    <source>
        <strain evidence="7 8">DSM 25895</strain>
    </source>
</reference>
<dbReference type="SUPFAM" id="SSF55469">
    <property type="entry name" value="FMN-dependent nitroreductase-like"/>
    <property type="match status" value="1"/>
</dbReference>
<dbReference type="GO" id="GO:0016491">
    <property type="term" value="F:oxidoreductase activity"/>
    <property type="evidence" value="ECO:0007669"/>
    <property type="project" value="UniProtKB-UniRule"/>
</dbReference>
<keyword evidence="4 5" id="KW-0560">Oxidoreductase</keyword>
<keyword evidence="2 5" id="KW-0288">FMN</keyword>
<dbReference type="InterPro" id="IPR000415">
    <property type="entry name" value="Nitroreductase-like"/>
</dbReference>
<dbReference type="NCBIfam" id="NF003768">
    <property type="entry name" value="PRK05365.1"/>
    <property type="match status" value="1"/>
</dbReference>
<dbReference type="RefSeq" id="WP_184486791.1">
    <property type="nucleotide sequence ID" value="NZ_JAAEDJ010000154.1"/>
</dbReference>
<protein>
    <recommendedName>
        <fullName evidence="5">Putative NADH dehydrogenase/NAD(P)H nitroreductase FHS88_003557</fullName>
        <ecNumber evidence="5">1.-.-.-</ecNumber>
    </recommendedName>
</protein>
<dbReference type="InterPro" id="IPR023936">
    <property type="entry name" value="RutE-like"/>
</dbReference>
<dbReference type="EMBL" id="JACIJE010000012">
    <property type="protein sequence ID" value="MBB5691400.1"/>
    <property type="molecule type" value="Genomic_DNA"/>
</dbReference>
<keyword evidence="1 5" id="KW-0285">Flavoprotein</keyword>
<evidence type="ECO:0000256" key="5">
    <source>
        <dbReference type="HAMAP-Rule" id="MF_01204"/>
    </source>
</evidence>
<dbReference type="Gene3D" id="3.40.109.10">
    <property type="entry name" value="NADH Oxidase"/>
    <property type="match status" value="1"/>
</dbReference>
<evidence type="ECO:0000313" key="8">
    <source>
        <dbReference type="Proteomes" id="UP000562254"/>
    </source>
</evidence>
<dbReference type="InterPro" id="IPR029479">
    <property type="entry name" value="Nitroreductase"/>
</dbReference>
<dbReference type="HAMAP" id="MF_01204">
    <property type="entry name" value="Oxidoreductase_RutE_HadB"/>
    <property type="match status" value="1"/>
</dbReference>
<dbReference type="Proteomes" id="UP000562254">
    <property type="component" value="Unassembled WGS sequence"/>
</dbReference>